<accession>A0ABR3UKE8</accession>
<dbReference type="Proteomes" id="UP001578633">
    <property type="component" value="Chromosome 4"/>
</dbReference>
<evidence type="ECO:0000313" key="1">
    <source>
        <dbReference type="EMBL" id="KAL1796946.1"/>
    </source>
</evidence>
<proteinExistence type="predicted"/>
<sequence length="402" mass="43992">MPPPPVIFITDHTTVPPTATQYICGTNDIVFPTAYTQIKSLLSHPACPHRHNPSVWPCNTCESAFTTKYWSCAAILLDYFADFYASDTPLMQSIWFYLLDIWQESAARLPYEAVLEGDDVAGGLGAAVRGAEYAKAFEKSVRDTVSLFEVTIWGRRESTGDQVLYDPRGEAWCPAGEYETGPWVSGVKPWAQFLGAGGVGVAPPFCGAVDGAEEEGESGAGEVLKQRRTTTTRYVPLPAIGLVKSHTERARKLAIQLFNKQDQDLYTTSLAEFDAHTLPMPASRNESHSYVSKMTGLETSYTLSNGAPPVMRYEGLGDAQMELRGVQDWNLLDECVASCRGVKAYVPVSGGSGDDDMENGDEEDEEGVFDLWTLVEKRTAVEGSKALDLGDMFDTWCGVDEA</sequence>
<protein>
    <submittedName>
        <fullName evidence="1">Uncharacterized protein</fullName>
    </submittedName>
</protein>
<reference evidence="1 2" key="1">
    <citation type="submission" date="2024-09" db="EMBL/GenBank/DDBJ databases">
        <title>T2T genomes of carrot and Alternaria dauci and their utility for understanding host-pathogen interaction during carrot leaf blight disease.</title>
        <authorList>
            <person name="Liu W."/>
            <person name="Xu S."/>
            <person name="Ou C."/>
            <person name="Liu X."/>
            <person name="Zhuang F."/>
            <person name="Deng X.W."/>
        </authorList>
    </citation>
    <scope>NUCLEOTIDE SEQUENCE [LARGE SCALE GENOMIC DNA]</scope>
    <source>
        <strain evidence="1 2">A2016</strain>
    </source>
</reference>
<name>A0ABR3UKE8_9PLEO</name>
<comment type="caution">
    <text evidence="1">The sequence shown here is derived from an EMBL/GenBank/DDBJ whole genome shotgun (WGS) entry which is preliminary data.</text>
</comment>
<organism evidence="1 2">
    <name type="scientific">Alternaria dauci</name>
    <dbReference type="NCBI Taxonomy" id="48095"/>
    <lineage>
        <taxon>Eukaryota</taxon>
        <taxon>Fungi</taxon>
        <taxon>Dikarya</taxon>
        <taxon>Ascomycota</taxon>
        <taxon>Pezizomycotina</taxon>
        <taxon>Dothideomycetes</taxon>
        <taxon>Pleosporomycetidae</taxon>
        <taxon>Pleosporales</taxon>
        <taxon>Pleosporineae</taxon>
        <taxon>Pleosporaceae</taxon>
        <taxon>Alternaria</taxon>
        <taxon>Alternaria sect. Porri</taxon>
    </lineage>
</organism>
<evidence type="ECO:0000313" key="2">
    <source>
        <dbReference type="Proteomes" id="UP001578633"/>
    </source>
</evidence>
<dbReference type="GeneID" id="96085808"/>
<dbReference type="EMBL" id="JBHGVX010000004">
    <property type="protein sequence ID" value="KAL1796946.1"/>
    <property type="molecule type" value="Genomic_DNA"/>
</dbReference>
<keyword evidence="2" id="KW-1185">Reference proteome</keyword>
<gene>
    <name evidence="1" type="ORF">ACET3X_005486</name>
</gene>
<dbReference type="RefSeq" id="XP_069307530.1">
    <property type="nucleotide sequence ID" value="XM_069451697.1"/>
</dbReference>